<protein>
    <submittedName>
        <fullName evidence="1">Uncharacterized protein</fullName>
    </submittedName>
</protein>
<sequence length="178" mass="19590">MEQKKKGKKWLIVLALILILGGIAGGFYYQSQKSQGKDRLTRDEDALGGLLPGKSPSEMAELLSQKVEEGMVDIGIAAEPVFEEGGKKGKLGIENVPGNRYSLQIDLVLDETGEIIYQSGLIDPGYYIEYVELNKQLKSGNYHATAVFTTYALDETEDEIAKTKVNVLLQIKDGKVYS</sequence>
<dbReference type="STRING" id="180332.GCA_000797495_03353"/>
<proteinExistence type="predicted"/>
<dbReference type="AlphaFoldDB" id="A0A4U8Q6M7"/>
<evidence type="ECO:0000313" key="2">
    <source>
        <dbReference type="Proteomes" id="UP000306509"/>
    </source>
</evidence>
<dbReference type="EMBL" id="QGQD01000060">
    <property type="protein sequence ID" value="TLC99963.1"/>
    <property type="molecule type" value="Genomic_DNA"/>
</dbReference>
<keyword evidence="2" id="KW-1185">Reference proteome</keyword>
<reference evidence="1 2" key="1">
    <citation type="journal article" date="2019" name="Anaerobe">
        <title>Detection of Robinsoniella peoriensis in multiple bone samples of a trauma patient.</title>
        <authorList>
            <person name="Schrottner P."/>
            <person name="Hartwich K."/>
            <person name="Bunk B."/>
            <person name="Schober I."/>
            <person name="Helbig S."/>
            <person name="Rudolph W.W."/>
            <person name="Gunzer F."/>
        </authorList>
    </citation>
    <scope>NUCLEOTIDE SEQUENCE [LARGE SCALE GENOMIC DNA]</scope>
    <source>
        <strain evidence="1 2">DSM 106044</strain>
    </source>
</reference>
<dbReference type="OrthoDB" id="2087872at2"/>
<dbReference type="RefSeq" id="WP_047833780.1">
    <property type="nucleotide sequence ID" value="NZ_CABMJZ010000055.1"/>
</dbReference>
<evidence type="ECO:0000313" key="1">
    <source>
        <dbReference type="EMBL" id="TLC99963.1"/>
    </source>
</evidence>
<name>A0A4U8Q6M7_9FIRM</name>
<accession>A0A4U8Q6M7</accession>
<comment type="caution">
    <text evidence="1">The sequence shown here is derived from an EMBL/GenBank/DDBJ whole genome shotgun (WGS) entry which is preliminary data.</text>
</comment>
<gene>
    <name evidence="1" type="ORF">DSM106044_03053</name>
</gene>
<dbReference type="Proteomes" id="UP000306509">
    <property type="component" value="Unassembled WGS sequence"/>
</dbReference>
<organism evidence="1 2">
    <name type="scientific">Robinsoniella peoriensis</name>
    <dbReference type="NCBI Taxonomy" id="180332"/>
    <lineage>
        <taxon>Bacteria</taxon>
        <taxon>Bacillati</taxon>
        <taxon>Bacillota</taxon>
        <taxon>Clostridia</taxon>
        <taxon>Lachnospirales</taxon>
        <taxon>Lachnospiraceae</taxon>
        <taxon>Robinsoniella</taxon>
    </lineage>
</organism>